<feature type="compositionally biased region" description="Basic and acidic residues" evidence="1">
    <location>
        <begin position="80"/>
        <end position="90"/>
    </location>
</feature>
<feature type="region of interest" description="Disordered" evidence="1">
    <location>
        <begin position="148"/>
        <end position="192"/>
    </location>
</feature>
<feature type="compositionally biased region" description="Basic and acidic residues" evidence="1">
    <location>
        <begin position="150"/>
        <end position="159"/>
    </location>
</feature>
<dbReference type="InParanoid" id="A0A0H2S398"/>
<gene>
    <name evidence="2" type="ORF">SCHPADRAFT_886174</name>
</gene>
<dbReference type="Proteomes" id="UP000053477">
    <property type="component" value="Unassembled WGS sequence"/>
</dbReference>
<reference evidence="2 3" key="1">
    <citation type="submission" date="2015-04" db="EMBL/GenBank/DDBJ databases">
        <title>Complete genome sequence of Schizopora paradoxa KUC8140, a cosmopolitan wood degrader in East Asia.</title>
        <authorList>
            <consortium name="DOE Joint Genome Institute"/>
            <person name="Min B."/>
            <person name="Park H."/>
            <person name="Jang Y."/>
            <person name="Kim J.-J."/>
            <person name="Kim K.H."/>
            <person name="Pangilinan J."/>
            <person name="Lipzen A."/>
            <person name="Riley R."/>
            <person name="Grigoriev I.V."/>
            <person name="Spatafora J.W."/>
            <person name="Choi I.-G."/>
        </authorList>
    </citation>
    <scope>NUCLEOTIDE SEQUENCE [LARGE SCALE GENOMIC DNA]</scope>
    <source>
        <strain evidence="2 3">KUC8140</strain>
    </source>
</reference>
<feature type="compositionally biased region" description="Low complexity" evidence="1">
    <location>
        <begin position="180"/>
        <end position="191"/>
    </location>
</feature>
<evidence type="ECO:0000256" key="1">
    <source>
        <dbReference type="SAM" id="MobiDB-lite"/>
    </source>
</evidence>
<evidence type="ECO:0000313" key="3">
    <source>
        <dbReference type="Proteomes" id="UP000053477"/>
    </source>
</evidence>
<protein>
    <submittedName>
        <fullName evidence="2">Uncharacterized protein</fullName>
    </submittedName>
</protein>
<feature type="region of interest" description="Disordered" evidence="1">
    <location>
        <begin position="251"/>
        <end position="283"/>
    </location>
</feature>
<dbReference type="AlphaFoldDB" id="A0A0H2S398"/>
<proteinExistence type="predicted"/>
<feature type="region of interest" description="Disordered" evidence="1">
    <location>
        <begin position="80"/>
        <end position="101"/>
    </location>
</feature>
<accession>A0A0H2S398</accession>
<evidence type="ECO:0000313" key="2">
    <source>
        <dbReference type="EMBL" id="KLO18464.1"/>
    </source>
</evidence>
<name>A0A0H2S398_9AGAM</name>
<dbReference type="EMBL" id="KQ085894">
    <property type="protein sequence ID" value="KLO18464.1"/>
    <property type="molecule type" value="Genomic_DNA"/>
</dbReference>
<keyword evidence="3" id="KW-1185">Reference proteome</keyword>
<organism evidence="2 3">
    <name type="scientific">Schizopora paradoxa</name>
    <dbReference type="NCBI Taxonomy" id="27342"/>
    <lineage>
        <taxon>Eukaryota</taxon>
        <taxon>Fungi</taxon>
        <taxon>Dikarya</taxon>
        <taxon>Basidiomycota</taxon>
        <taxon>Agaricomycotina</taxon>
        <taxon>Agaricomycetes</taxon>
        <taxon>Hymenochaetales</taxon>
        <taxon>Schizoporaceae</taxon>
        <taxon>Schizopora</taxon>
    </lineage>
</organism>
<sequence length="317" mass="36258">MAELWMNAEERRKRFARRRAALNPQHQAGVAAGPPRATQSCRLLFVIFLEDCVYRCFGLRLCERGNAIFSTATANVERRYDAESRKGFESREEDEERRERTTFARSEILDIHPMSTSQQWRVWVSPQPGPKDLKALIDLSKIVYRGNKGGRLEKSERQKRNVNNDPRRPQSPLLNEPDVDVSAARSVASRAPQRKSLASKRLLLVSARYGLHESFPIPLFPENEKGGEFLSSSRSQRRRPVISELEEKQCHVGLPPPSSSSYDSDRFDISSSPCGLDSSQPQPRRAMEMMYDEMRMIARMIVKRGMGGRMGTWELES</sequence>